<dbReference type="AlphaFoldDB" id="A0A2A4G6S8"/>
<keyword evidence="2" id="KW-1185">Reference proteome</keyword>
<dbReference type="RefSeq" id="WP_097443395.1">
    <property type="nucleotide sequence ID" value="NZ_NBWU01000005.1"/>
</dbReference>
<sequence>MRILFGLLFVFQLQAQTALYVNGNMRIHDEGKLGVHTDWINDSPMDQNLGLAGFYGNRHLQLQGQVMPVVYDLEVMNPAHVSLYNSLGVSNNLNLIEGSIRTDRSDENVSLQFNPEAFHTGSGNDTHINGYASVIGQLNFEFPLGANGTYMPLTAISNTRAMTAQAIYRPENPNSPINGGLSFPTTQRHFTIDNVSEIEFWQLDATTLTAVTLPWLTHSLIDQIVEDLDKLTVVGFSKATGLWVDLGKTNVGGDLRTGTITSDYFIPDEYSAIALGSLGDISRLTKLDDYFMSPNGDGINDALTIPETEDSPNNKLTIYNRYMVKVFEQENYTDEFKGIANNESLLPEKGKLLPSDVYFYLLTLHDVDREYQGYLYLSN</sequence>
<dbReference type="Proteomes" id="UP000219559">
    <property type="component" value="Unassembled WGS sequence"/>
</dbReference>
<protein>
    <recommendedName>
        <fullName evidence="3">Gliding motility-associated C-terminal domain-containing protein</fullName>
    </recommendedName>
</protein>
<reference evidence="1 2" key="1">
    <citation type="submission" date="2017-04" db="EMBL/GenBank/DDBJ databases">
        <title>A new member of the family Flavobacteriaceae isolated from ascidians.</title>
        <authorList>
            <person name="Chen L."/>
        </authorList>
    </citation>
    <scope>NUCLEOTIDE SEQUENCE [LARGE SCALE GENOMIC DNA]</scope>
    <source>
        <strain evidence="1 2">HQA918</strain>
    </source>
</reference>
<evidence type="ECO:0008006" key="3">
    <source>
        <dbReference type="Google" id="ProtNLM"/>
    </source>
</evidence>
<dbReference type="InterPro" id="IPR026341">
    <property type="entry name" value="T9SS_type_B"/>
</dbReference>
<evidence type="ECO:0000313" key="2">
    <source>
        <dbReference type="Proteomes" id="UP000219559"/>
    </source>
</evidence>
<dbReference type="OrthoDB" id="1489185at2"/>
<comment type="caution">
    <text evidence="1">The sequence shown here is derived from an EMBL/GenBank/DDBJ whole genome shotgun (WGS) entry which is preliminary data.</text>
</comment>
<dbReference type="EMBL" id="NBWU01000005">
    <property type="protein sequence ID" value="PCE63442.1"/>
    <property type="molecule type" value="Genomic_DNA"/>
</dbReference>
<dbReference type="Pfam" id="PF13585">
    <property type="entry name" value="CHU_C"/>
    <property type="match status" value="1"/>
</dbReference>
<gene>
    <name evidence="1" type="ORF">B7P33_14615</name>
</gene>
<evidence type="ECO:0000313" key="1">
    <source>
        <dbReference type="EMBL" id="PCE63442.1"/>
    </source>
</evidence>
<organism evidence="1 2">
    <name type="scientific">Sediminicola luteus</name>
    <dbReference type="NCBI Taxonomy" id="319238"/>
    <lineage>
        <taxon>Bacteria</taxon>
        <taxon>Pseudomonadati</taxon>
        <taxon>Bacteroidota</taxon>
        <taxon>Flavobacteriia</taxon>
        <taxon>Flavobacteriales</taxon>
        <taxon>Flavobacteriaceae</taxon>
        <taxon>Sediminicola</taxon>
    </lineage>
</organism>
<accession>A0A2A4G6S8</accession>
<dbReference type="NCBIfam" id="TIGR04131">
    <property type="entry name" value="Bac_Flav_CTERM"/>
    <property type="match status" value="1"/>
</dbReference>
<name>A0A2A4G6S8_9FLAO</name>
<proteinExistence type="predicted"/>